<accession>A0A318ZRH0</accession>
<feature type="region of interest" description="Disordered" evidence="1">
    <location>
        <begin position="93"/>
        <end position="118"/>
    </location>
</feature>
<evidence type="ECO:0000256" key="1">
    <source>
        <dbReference type="SAM" id="MobiDB-lite"/>
    </source>
</evidence>
<dbReference type="EMBL" id="KZ821218">
    <property type="protein sequence ID" value="PYH49667.1"/>
    <property type="molecule type" value="Genomic_DNA"/>
</dbReference>
<dbReference type="AlphaFoldDB" id="A0A318ZRH0"/>
<feature type="compositionally biased region" description="Low complexity" evidence="1">
    <location>
        <begin position="93"/>
        <end position="103"/>
    </location>
</feature>
<dbReference type="Proteomes" id="UP000248349">
    <property type="component" value="Unassembled WGS sequence"/>
</dbReference>
<evidence type="ECO:0000313" key="4">
    <source>
        <dbReference type="Proteomes" id="UP000248349"/>
    </source>
</evidence>
<gene>
    <name evidence="3" type="ORF">BP01DRAFT_361710</name>
</gene>
<dbReference type="STRING" id="1450539.A0A318ZRH0"/>
<feature type="chain" id="PRO_5016316441" evidence="2">
    <location>
        <begin position="25"/>
        <end position="208"/>
    </location>
</feature>
<protein>
    <submittedName>
        <fullName evidence="3">Uncharacterized protein</fullName>
    </submittedName>
</protein>
<keyword evidence="2" id="KW-0732">Signal</keyword>
<dbReference type="RefSeq" id="XP_025435649.1">
    <property type="nucleotide sequence ID" value="XM_025576191.1"/>
</dbReference>
<feature type="signal peptide" evidence="2">
    <location>
        <begin position="1"/>
        <end position="24"/>
    </location>
</feature>
<sequence>MTFLTTAINLLGLLALTAPLKVHAKTDIGTPLHLLLLHHLREICEFIDCGGGRAPPKTTVQGCPLHSGTEPVPTHYLPGWGPGGRLVATMTTTTGSGAEAEATQSGSTDVTASAGATGSGFSEVPAASFSGSWYGRKREPGRGIWLDLGRQRVGNGFSCFYFTSASAISGAGGGATGSSGAAVGMRGSAGMTAVVVSGAVVLMGSVIL</sequence>
<dbReference type="GeneID" id="37077419"/>
<reference evidence="3 4" key="1">
    <citation type="submission" date="2016-12" db="EMBL/GenBank/DDBJ databases">
        <title>The genomes of Aspergillus section Nigri reveals drivers in fungal speciation.</title>
        <authorList>
            <consortium name="DOE Joint Genome Institute"/>
            <person name="Vesth T.C."/>
            <person name="Nybo J."/>
            <person name="Theobald S."/>
            <person name="Brandl J."/>
            <person name="Frisvad J.C."/>
            <person name="Nielsen K.F."/>
            <person name="Lyhne E.K."/>
            <person name="Kogle M.E."/>
            <person name="Kuo A."/>
            <person name="Riley R."/>
            <person name="Clum A."/>
            <person name="Nolan M."/>
            <person name="Lipzen A."/>
            <person name="Salamov A."/>
            <person name="Henrissat B."/>
            <person name="Wiebenga A."/>
            <person name="De Vries R.P."/>
            <person name="Grigoriev I.V."/>
            <person name="Mortensen U.H."/>
            <person name="Andersen M.R."/>
            <person name="Baker S.E."/>
        </authorList>
    </citation>
    <scope>NUCLEOTIDE SEQUENCE [LARGE SCALE GENOMIC DNA]</scope>
    <source>
        <strain evidence="3 4">JOP 1030-1</strain>
    </source>
</reference>
<proteinExistence type="predicted"/>
<name>A0A318ZRH0_9EURO</name>
<dbReference type="OrthoDB" id="3942074at2759"/>
<evidence type="ECO:0000256" key="2">
    <source>
        <dbReference type="SAM" id="SignalP"/>
    </source>
</evidence>
<keyword evidence="4" id="KW-1185">Reference proteome</keyword>
<organism evidence="3 4">
    <name type="scientific">Aspergillus saccharolyticus JOP 1030-1</name>
    <dbReference type="NCBI Taxonomy" id="1450539"/>
    <lineage>
        <taxon>Eukaryota</taxon>
        <taxon>Fungi</taxon>
        <taxon>Dikarya</taxon>
        <taxon>Ascomycota</taxon>
        <taxon>Pezizomycotina</taxon>
        <taxon>Eurotiomycetes</taxon>
        <taxon>Eurotiomycetidae</taxon>
        <taxon>Eurotiales</taxon>
        <taxon>Aspergillaceae</taxon>
        <taxon>Aspergillus</taxon>
        <taxon>Aspergillus subgen. Circumdati</taxon>
    </lineage>
</organism>
<evidence type="ECO:0000313" key="3">
    <source>
        <dbReference type="EMBL" id="PYH49667.1"/>
    </source>
</evidence>
<feature type="compositionally biased region" description="Polar residues" evidence="1">
    <location>
        <begin position="104"/>
        <end position="118"/>
    </location>
</feature>